<dbReference type="AlphaFoldDB" id="A0A292Z2N3"/>
<accession>A0A292Z2N3</accession>
<dbReference type="SUPFAM" id="SSF55729">
    <property type="entry name" value="Acyl-CoA N-acyltransferases (Nat)"/>
    <property type="match status" value="1"/>
</dbReference>
<dbReference type="Proteomes" id="UP000221538">
    <property type="component" value="Unassembled WGS sequence"/>
</dbReference>
<evidence type="ECO:0000256" key="3">
    <source>
        <dbReference type="ARBA" id="ARBA00023315"/>
    </source>
</evidence>
<dbReference type="PROSITE" id="PS51186">
    <property type="entry name" value="GNAT"/>
    <property type="match status" value="1"/>
</dbReference>
<reference evidence="5 6" key="2">
    <citation type="journal article" date="2013" name="Environ. Sci. Technol.">
        <title>The 4-tert-butylphenol-utilizing bacterium Sphingobium fuliginis OMI can degrade bisphenols via phenolic ring hydroxylation and meta-cleavage pathway.</title>
        <authorList>
            <person name="Ogata Y."/>
            <person name="Goda S."/>
            <person name="Toyama T."/>
            <person name="Sei K."/>
            <person name="Ike M."/>
        </authorList>
    </citation>
    <scope>NUCLEOTIDE SEQUENCE [LARGE SCALE GENOMIC DNA]</scope>
    <source>
        <strain evidence="5 6">OMI</strain>
    </source>
</reference>
<organism evidence="5 6">
    <name type="scientific">Sphingobium fuliginis (strain ATCC 27551)</name>
    <dbReference type="NCBI Taxonomy" id="336203"/>
    <lineage>
        <taxon>Bacteria</taxon>
        <taxon>Pseudomonadati</taxon>
        <taxon>Pseudomonadota</taxon>
        <taxon>Alphaproteobacteria</taxon>
        <taxon>Sphingomonadales</taxon>
        <taxon>Sphingomonadaceae</taxon>
        <taxon>Sphingobium</taxon>
    </lineage>
</organism>
<evidence type="ECO:0000256" key="2">
    <source>
        <dbReference type="ARBA" id="ARBA00022679"/>
    </source>
</evidence>
<protein>
    <submittedName>
        <fullName evidence="5">Histone acetyltransferase HPA2</fullName>
    </submittedName>
</protein>
<name>A0A292Z2N3_SPHSA</name>
<dbReference type="RefSeq" id="WP_099185532.1">
    <property type="nucleotide sequence ID" value="NZ_BEWI01000030.1"/>
</dbReference>
<evidence type="ECO:0000256" key="1">
    <source>
        <dbReference type="ARBA" id="ARBA00008694"/>
    </source>
</evidence>
<feature type="domain" description="N-acetyltransferase" evidence="4">
    <location>
        <begin position="3"/>
        <end position="163"/>
    </location>
</feature>
<gene>
    <name evidence="5" type="ORF">SFOMI_1057</name>
</gene>
<dbReference type="InterPro" id="IPR051016">
    <property type="entry name" value="Diverse_Substrate_AcTransf"/>
</dbReference>
<comment type="caution">
    <text evidence="5">The sequence shown here is derived from an EMBL/GenBank/DDBJ whole genome shotgun (WGS) entry which is preliminary data.</text>
</comment>
<dbReference type="PANTHER" id="PTHR10545">
    <property type="entry name" value="DIAMINE N-ACETYLTRANSFERASE"/>
    <property type="match status" value="1"/>
</dbReference>
<evidence type="ECO:0000313" key="6">
    <source>
        <dbReference type="Proteomes" id="UP000221538"/>
    </source>
</evidence>
<dbReference type="CDD" id="cd04301">
    <property type="entry name" value="NAT_SF"/>
    <property type="match status" value="1"/>
</dbReference>
<comment type="similarity">
    <text evidence="1">Belongs to the acetyltransferase family.</text>
</comment>
<proteinExistence type="inferred from homology"/>
<evidence type="ECO:0000259" key="4">
    <source>
        <dbReference type="PROSITE" id="PS51186"/>
    </source>
</evidence>
<dbReference type="PANTHER" id="PTHR10545:SF29">
    <property type="entry name" value="GH14572P-RELATED"/>
    <property type="match status" value="1"/>
</dbReference>
<dbReference type="InterPro" id="IPR000182">
    <property type="entry name" value="GNAT_dom"/>
</dbReference>
<dbReference type="Pfam" id="PF00583">
    <property type="entry name" value="Acetyltransf_1"/>
    <property type="match status" value="1"/>
</dbReference>
<keyword evidence="3" id="KW-0012">Acyltransferase</keyword>
<evidence type="ECO:0000313" key="5">
    <source>
        <dbReference type="EMBL" id="GAY20532.1"/>
    </source>
</evidence>
<dbReference type="Gene3D" id="3.40.630.30">
    <property type="match status" value="1"/>
</dbReference>
<dbReference type="FunFam" id="3.40.630.30:FF:000064">
    <property type="entry name" value="GNAT family acetyltransferase"/>
    <property type="match status" value="1"/>
</dbReference>
<dbReference type="EMBL" id="BEWI01000030">
    <property type="protein sequence ID" value="GAY20532.1"/>
    <property type="molecule type" value="Genomic_DNA"/>
</dbReference>
<reference evidence="5 6" key="1">
    <citation type="journal article" date="2013" name="Biodegradation">
        <title>Occurrence of 4-tert-butylphenol (4-t-BP) biodegradation in an aquatic sample caused by the presence of Spirodela polyrrhiza and isolation of a 4-t-BP-utilizing bacterium.</title>
        <authorList>
            <person name="Ogata Y."/>
            <person name="Toyama T."/>
            <person name="Yu N."/>
            <person name="Wang X."/>
            <person name="Sei K."/>
            <person name="Ike M."/>
        </authorList>
    </citation>
    <scope>NUCLEOTIDE SEQUENCE [LARGE SCALE GENOMIC DNA]</scope>
    <source>
        <strain evidence="5 6">OMI</strain>
    </source>
</reference>
<sequence>MSVTIREAAPSDIGTIHAFILALADYEKLSHEVKADRASLNKYLFGPRPMAEVLIAENEGRAIGFALFFHNFSTFEGRPGLYLEDLFVVPEARGLGAGKALLSRLAQLALERDCARLEWWVLDWNEPSIVFYRSLGARPMDEWTVQRVDGDALSALASAHPAR</sequence>
<keyword evidence="2 5" id="KW-0808">Transferase</keyword>
<dbReference type="GO" id="GO:0008080">
    <property type="term" value="F:N-acetyltransferase activity"/>
    <property type="evidence" value="ECO:0007669"/>
    <property type="project" value="UniProtKB-ARBA"/>
</dbReference>
<dbReference type="InterPro" id="IPR016181">
    <property type="entry name" value="Acyl_CoA_acyltransferase"/>
</dbReference>